<organism evidence="12 13">
    <name type="scientific">Cryomorpha ignava</name>
    <dbReference type="NCBI Taxonomy" id="101383"/>
    <lineage>
        <taxon>Bacteria</taxon>
        <taxon>Pseudomonadati</taxon>
        <taxon>Bacteroidota</taxon>
        <taxon>Flavobacteriia</taxon>
        <taxon>Flavobacteriales</taxon>
        <taxon>Cryomorphaceae</taxon>
        <taxon>Cryomorpha</taxon>
    </lineage>
</organism>
<feature type="region of interest" description="Disordered" evidence="8">
    <location>
        <begin position="373"/>
        <end position="435"/>
    </location>
</feature>
<keyword evidence="4 7" id="KW-0067">ATP-binding</keyword>
<feature type="short sequence motif" description="Q motif" evidence="6">
    <location>
        <begin position="1"/>
        <end position="29"/>
    </location>
</feature>
<dbReference type="PROSITE" id="PS00039">
    <property type="entry name" value="DEAD_ATP_HELICASE"/>
    <property type="match status" value="1"/>
</dbReference>
<dbReference type="PANTHER" id="PTHR47959">
    <property type="entry name" value="ATP-DEPENDENT RNA HELICASE RHLE-RELATED"/>
    <property type="match status" value="1"/>
</dbReference>
<comment type="caution">
    <text evidence="12">The sequence shown here is derived from an EMBL/GenBank/DDBJ whole genome shotgun (WGS) entry which is preliminary data.</text>
</comment>
<dbReference type="RefSeq" id="WP_163283386.1">
    <property type="nucleotide sequence ID" value="NZ_JAAGVY010000004.1"/>
</dbReference>
<dbReference type="InterPro" id="IPR044742">
    <property type="entry name" value="DEAD/DEAH_RhlB"/>
</dbReference>
<reference evidence="12 13" key="1">
    <citation type="submission" date="2020-02" db="EMBL/GenBank/DDBJ databases">
        <title>Out from the shadows clarifying the taxonomy of the family Cryomorphaceae and related taxa by utilizing the GTDB taxonomic framework.</title>
        <authorList>
            <person name="Bowman J.P."/>
        </authorList>
    </citation>
    <scope>NUCLEOTIDE SEQUENCE [LARGE SCALE GENOMIC DNA]</scope>
    <source>
        <strain evidence="12 13">QSSC 1-22</strain>
    </source>
</reference>
<evidence type="ECO:0000259" key="9">
    <source>
        <dbReference type="PROSITE" id="PS51192"/>
    </source>
</evidence>
<dbReference type="GO" id="GO:0005524">
    <property type="term" value="F:ATP binding"/>
    <property type="evidence" value="ECO:0007669"/>
    <property type="project" value="UniProtKB-KW"/>
</dbReference>
<dbReference type="InterPro" id="IPR014001">
    <property type="entry name" value="Helicase_ATP-bd"/>
</dbReference>
<dbReference type="Gene3D" id="3.40.50.300">
    <property type="entry name" value="P-loop containing nucleotide triphosphate hydrolases"/>
    <property type="match status" value="2"/>
</dbReference>
<dbReference type="SUPFAM" id="SSF52540">
    <property type="entry name" value="P-loop containing nucleoside triphosphate hydrolases"/>
    <property type="match status" value="1"/>
</dbReference>
<dbReference type="InterPro" id="IPR000629">
    <property type="entry name" value="RNA-helicase_DEAD-box_CS"/>
</dbReference>
<name>A0A7K3WLY5_9FLAO</name>
<protein>
    <submittedName>
        <fullName evidence="12">DEAD/DEAH box helicase</fullName>
    </submittedName>
</protein>
<dbReference type="Proteomes" id="UP000486602">
    <property type="component" value="Unassembled WGS sequence"/>
</dbReference>
<keyword evidence="1 7" id="KW-0547">Nucleotide-binding</keyword>
<evidence type="ECO:0000313" key="13">
    <source>
        <dbReference type="Proteomes" id="UP000486602"/>
    </source>
</evidence>
<accession>A0A7K3WLY5</accession>
<dbReference type="PROSITE" id="PS51195">
    <property type="entry name" value="Q_MOTIF"/>
    <property type="match status" value="1"/>
</dbReference>
<keyword evidence="2 7" id="KW-0378">Hydrolase</keyword>
<dbReference type="SMART" id="SM00490">
    <property type="entry name" value="HELICc"/>
    <property type="match status" value="1"/>
</dbReference>
<evidence type="ECO:0000259" key="11">
    <source>
        <dbReference type="PROSITE" id="PS51195"/>
    </source>
</evidence>
<dbReference type="Pfam" id="PF00271">
    <property type="entry name" value="Helicase_C"/>
    <property type="match status" value="1"/>
</dbReference>
<evidence type="ECO:0000256" key="7">
    <source>
        <dbReference type="RuleBase" id="RU000492"/>
    </source>
</evidence>
<dbReference type="InterPro" id="IPR011545">
    <property type="entry name" value="DEAD/DEAH_box_helicase_dom"/>
</dbReference>
<evidence type="ECO:0000256" key="3">
    <source>
        <dbReference type="ARBA" id="ARBA00022806"/>
    </source>
</evidence>
<dbReference type="PROSITE" id="PS51192">
    <property type="entry name" value="HELICASE_ATP_BIND_1"/>
    <property type="match status" value="1"/>
</dbReference>
<proteinExistence type="inferred from homology"/>
<evidence type="ECO:0000256" key="4">
    <source>
        <dbReference type="ARBA" id="ARBA00022840"/>
    </source>
</evidence>
<evidence type="ECO:0000256" key="6">
    <source>
        <dbReference type="PROSITE-ProRule" id="PRU00552"/>
    </source>
</evidence>
<feature type="compositionally biased region" description="Basic and acidic residues" evidence="8">
    <location>
        <begin position="418"/>
        <end position="435"/>
    </location>
</feature>
<gene>
    <name evidence="12" type="ORF">G3O08_03975</name>
</gene>
<dbReference type="GO" id="GO:0003724">
    <property type="term" value="F:RNA helicase activity"/>
    <property type="evidence" value="ECO:0007669"/>
    <property type="project" value="InterPro"/>
</dbReference>
<evidence type="ECO:0000256" key="8">
    <source>
        <dbReference type="SAM" id="MobiDB-lite"/>
    </source>
</evidence>
<dbReference type="CDD" id="cd00268">
    <property type="entry name" value="DEADc"/>
    <property type="match status" value="1"/>
</dbReference>
<keyword evidence="3 7" id="KW-0347">Helicase</keyword>
<dbReference type="SMART" id="SM00487">
    <property type="entry name" value="DEXDc"/>
    <property type="match status" value="1"/>
</dbReference>
<evidence type="ECO:0000259" key="10">
    <source>
        <dbReference type="PROSITE" id="PS51194"/>
    </source>
</evidence>
<dbReference type="InterPro" id="IPR014014">
    <property type="entry name" value="RNA_helicase_DEAD_Q_motif"/>
</dbReference>
<evidence type="ECO:0000313" key="12">
    <source>
        <dbReference type="EMBL" id="NEN22663.1"/>
    </source>
</evidence>
<dbReference type="InterPro" id="IPR027417">
    <property type="entry name" value="P-loop_NTPase"/>
</dbReference>
<dbReference type="GO" id="GO:0005829">
    <property type="term" value="C:cytosol"/>
    <property type="evidence" value="ECO:0007669"/>
    <property type="project" value="TreeGrafter"/>
</dbReference>
<dbReference type="AlphaFoldDB" id="A0A7K3WLY5"/>
<evidence type="ECO:0000256" key="2">
    <source>
        <dbReference type="ARBA" id="ARBA00022801"/>
    </source>
</evidence>
<dbReference type="Pfam" id="PF00270">
    <property type="entry name" value="DEAD"/>
    <property type="match status" value="1"/>
</dbReference>
<feature type="domain" description="Helicase ATP-binding" evidence="9">
    <location>
        <begin position="32"/>
        <end position="208"/>
    </location>
</feature>
<dbReference type="GO" id="GO:0016787">
    <property type="term" value="F:hydrolase activity"/>
    <property type="evidence" value="ECO:0007669"/>
    <property type="project" value="UniProtKB-KW"/>
</dbReference>
<evidence type="ECO:0000256" key="5">
    <source>
        <dbReference type="ARBA" id="ARBA00038437"/>
    </source>
</evidence>
<dbReference type="GO" id="GO:0003676">
    <property type="term" value="F:nucleic acid binding"/>
    <property type="evidence" value="ECO:0007669"/>
    <property type="project" value="InterPro"/>
</dbReference>
<evidence type="ECO:0000256" key="1">
    <source>
        <dbReference type="ARBA" id="ARBA00022741"/>
    </source>
</evidence>
<dbReference type="InterPro" id="IPR001650">
    <property type="entry name" value="Helicase_C-like"/>
</dbReference>
<dbReference type="PANTHER" id="PTHR47959:SF13">
    <property type="entry name" value="ATP-DEPENDENT RNA HELICASE RHLE"/>
    <property type="match status" value="1"/>
</dbReference>
<keyword evidence="13" id="KW-1185">Reference proteome</keyword>
<comment type="similarity">
    <text evidence="5 7">Belongs to the DEAD box helicase family.</text>
</comment>
<feature type="compositionally biased region" description="Gly residues" evidence="8">
    <location>
        <begin position="393"/>
        <end position="413"/>
    </location>
</feature>
<feature type="domain" description="DEAD-box RNA helicase Q" evidence="11">
    <location>
        <begin position="1"/>
        <end position="29"/>
    </location>
</feature>
<dbReference type="EMBL" id="JAAGVY010000004">
    <property type="protein sequence ID" value="NEN22663.1"/>
    <property type="molecule type" value="Genomic_DNA"/>
</dbReference>
<dbReference type="CDD" id="cd18787">
    <property type="entry name" value="SF2_C_DEAD"/>
    <property type="match status" value="1"/>
</dbReference>
<sequence>MKFESFGLNPKLLEGLEAMGFFEATPIQEQALPIILDKKDLIACAQTGTGKTAAFLLPVIHQIMQNNNPSNSIKVLVVVPTRELALQIDRSLEGLSYFTDMSSCSLYGGGDGSEFAQQKTALTTGTDFVIATPGKLISHLSLGYVNTKDLTHLILDEADRMLDMGFYEDLMRIVSFLPKERQTLMFSATMPSKIRQLAQTILKDPEQISLSMSKPAAGVMQVAYLVHDKDKTALITKLLNKEGLHGVIVFSRTKRNVKEIAKKLKKTGLQVEEMHSDLTQDAREEVMRQFRNKNINILVATDILARGIDIKELQLVLNFDVPDEAEDYVHRVGRTARADQTGMAITFITPSEQRKFAQIEKLIETNVLKQPVPPDIGESFVYDPNSKERSPNRGGGNRGGGNRSGGRSGGNRSGGFKRKGDSKGKPREGGKTNRS</sequence>
<dbReference type="PROSITE" id="PS51194">
    <property type="entry name" value="HELICASE_CTER"/>
    <property type="match status" value="1"/>
</dbReference>
<feature type="domain" description="Helicase C-terminal" evidence="10">
    <location>
        <begin position="230"/>
        <end position="380"/>
    </location>
</feature>
<dbReference type="InterPro" id="IPR050079">
    <property type="entry name" value="DEAD_box_RNA_helicase"/>
</dbReference>